<evidence type="ECO:0000256" key="5">
    <source>
        <dbReference type="ARBA" id="ARBA00023004"/>
    </source>
</evidence>
<dbReference type="EMBL" id="JAADJZ010000014">
    <property type="protein sequence ID" value="KAF2870199.1"/>
    <property type="molecule type" value="Genomic_DNA"/>
</dbReference>
<keyword evidence="7" id="KW-0349">Heme</keyword>
<dbReference type="SUPFAM" id="SSF48264">
    <property type="entry name" value="Cytochrome P450"/>
    <property type="match status" value="1"/>
</dbReference>
<evidence type="ECO:0000256" key="1">
    <source>
        <dbReference type="ARBA" id="ARBA00001971"/>
    </source>
</evidence>
<dbReference type="InterPro" id="IPR047146">
    <property type="entry name" value="Cyt_P450_E_CYP52_fungi"/>
</dbReference>
<dbReference type="Proteomes" id="UP000481861">
    <property type="component" value="Unassembled WGS sequence"/>
</dbReference>
<accession>A0A7C8M6T5</accession>
<proteinExistence type="inferred from homology"/>
<reference evidence="8 9" key="1">
    <citation type="submission" date="2020-01" db="EMBL/GenBank/DDBJ databases">
        <authorList>
            <consortium name="DOE Joint Genome Institute"/>
            <person name="Haridas S."/>
            <person name="Albert R."/>
            <person name="Binder M."/>
            <person name="Bloem J."/>
            <person name="Labutti K."/>
            <person name="Salamov A."/>
            <person name="Andreopoulos B."/>
            <person name="Baker S.E."/>
            <person name="Barry K."/>
            <person name="Bills G."/>
            <person name="Bluhm B.H."/>
            <person name="Cannon C."/>
            <person name="Castanera R."/>
            <person name="Culley D.E."/>
            <person name="Daum C."/>
            <person name="Ezra D."/>
            <person name="Gonzalez J.B."/>
            <person name="Henrissat B."/>
            <person name="Kuo A."/>
            <person name="Liang C."/>
            <person name="Lipzen A."/>
            <person name="Lutzoni F."/>
            <person name="Magnuson J."/>
            <person name="Mondo S."/>
            <person name="Nolan M."/>
            <person name="Ohm R."/>
            <person name="Pangilinan J."/>
            <person name="Park H.-J.H."/>
            <person name="Ramirez L."/>
            <person name="Alfaro M."/>
            <person name="Sun H."/>
            <person name="Tritt A."/>
            <person name="Yoshinaga Y."/>
            <person name="Zwiers L.-H.L."/>
            <person name="Turgeon B.G."/>
            <person name="Goodwin S.B."/>
            <person name="Spatafora J.W."/>
            <person name="Crous P.W."/>
            <person name="Grigoriev I.V."/>
        </authorList>
    </citation>
    <scope>NUCLEOTIDE SEQUENCE [LARGE SCALE GENOMIC DNA]</scope>
    <source>
        <strain evidence="8 9">CBS 611.86</strain>
    </source>
</reference>
<dbReference type="GO" id="GO:0016712">
    <property type="term" value="F:oxidoreductase activity, acting on paired donors, with incorporation or reduction of molecular oxygen, reduced flavin or flavoprotein as one donor, and incorporation of one atom of oxygen"/>
    <property type="evidence" value="ECO:0007669"/>
    <property type="project" value="InterPro"/>
</dbReference>
<comment type="caution">
    <text evidence="8">The sequence shown here is derived from an EMBL/GenBank/DDBJ whole genome shotgun (WGS) entry which is preliminary data.</text>
</comment>
<dbReference type="PANTHER" id="PTHR24287">
    <property type="entry name" value="P450, PUTATIVE (EUROFUNG)-RELATED"/>
    <property type="match status" value="1"/>
</dbReference>
<dbReference type="InterPro" id="IPR002974">
    <property type="entry name" value="Cyt_P450_E_CYP52_ascomycetes"/>
</dbReference>
<evidence type="ECO:0000313" key="9">
    <source>
        <dbReference type="Proteomes" id="UP000481861"/>
    </source>
</evidence>
<keyword evidence="3 7" id="KW-0479">Metal-binding</keyword>
<dbReference type="OrthoDB" id="1470350at2759"/>
<evidence type="ECO:0000256" key="6">
    <source>
        <dbReference type="ARBA" id="ARBA00023033"/>
    </source>
</evidence>
<evidence type="ECO:0000313" key="8">
    <source>
        <dbReference type="EMBL" id="KAF2870199.1"/>
    </source>
</evidence>
<gene>
    <name evidence="8" type="ORF">BDV95DRAFT_595740</name>
</gene>
<dbReference type="AlphaFoldDB" id="A0A7C8M6T5"/>
<dbReference type="PRINTS" id="PR00385">
    <property type="entry name" value="P450"/>
</dbReference>
<protein>
    <submittedName>
        <fullName evidence="8">Cytochrome P450</fullName>
    </submittedName>
</protein>
<dbReference type="PRINTS" id="PR01239">
    <property type="entry name" value="EP450IICYP52"/>
</dbReference>
<dbReference type="PANTHER" id="PTHR24287:SF19">
    <property type="entry name" value="CYTOCHROME P450"/>
    <property type="match status" value="1"/>
</dbReference>
<dbReference type="InterPro" id="IPR001128">
    <property type="entry name" value="Cyt_P450"/>
</dbReference>
<dbReference type="InterPro" id="IPR036396">
    <property type="entry name" value="Cyt_P450_sf"/>
</dbReference>
<comment type="cofactor">
    <cofactor evidence="1">
        <name>heme</name>
        <dbReference type="ChEBI" id="CHEBI:30413"/>
    </cofactor>
</comment>
<dbReference type="GO" id="GO:0020037">
    <property type="term" value="F:heme binding"/>
    <property type="evidence" value="ECO:0007669"/>
    <property type="project" value="InterPro"/>
</dbReference>
<name>A0A7C8M6T5_9PLEO</name>
<dbReference type="PROSITE" id="PS00086">
    <property type="entry name" value="CYTOCHROME_P450"/>
    <property type="match status" value="1"/>
</dbReference>
<evidence type="ECO:0000256" key="2">
    <source>
        <dbReference type="ARBA" id="ARBA00010617"/>
    </source>
</evidence>
<dbReference type="Pfam" id="PF00067">
    <property type="entry name" value="p450"/>
    <property type="match status" value="1"/>
</dbReference>
<comment type="similarity">
    <text evidence="2 7">Belongs to the cytochrome P450 family.</text>
</comment>
<evidence type="ECO:0000256" key="3">
    <source>
        <dbReference type="ARBA" id="ARBA00022723"/>
    </source>
</evidence>
<dbReference type="Gene3D" id="1.10.630.10">
    <property type="entry name" value="Cytochrome P450"/>
    <property type="match status" value="1"/>
</dbReference>
<keyword evidence="4 7" id="KW-0560">Oxidoreductase</keyword>
<dbReference type="GO" id="GO:0005506">
    <property type="term" value="F:iron ion binding"/>
    <property type="evidence" value="ECO:0007669"/>
    <property type="project" value="InterPro"/>
</dbReference>
<keyword evidence="9" id="KW-1185">Reference proteome</keyword>
<keyword evidence="5 7" id="KW-0408">Iron</keyword>
<evidence type="ECO:0000256" key="7">
    <source>
        <dbReference type="RuleBase" id="RU000461"/>
    </source>
</evidence>
<organism evidence="8 9">
    <name type="scientific">Massariosphaeria phaeospora</name>
    <dbReference type="NCBI Taxonomy" id="100035"/>
    <lineage>
        <taxon>Eukaryota</taxon>
        <taxon>Fungi</taxon>
        <taxon>Dikarya</taxon>
        <taxon>Ascomycota</taxon>
        <taxon>Pezizomycotina</taxon>
        <taxon>Dothideomycetes</taxon>
        <taxon>Pleosporomycetidae</taxon>
        <taxon>Pleosporales</taxon>
        <taxon>Pleosporales incertae sedis</taxon>
        <taxon>Massariosphaeria</taxon>
    </lineage>
</organism>
<evidence type="ECO:0000256" key="4">
    <source>
        <dbReference type="ARBA" id="ARBA00023002"/>
    </source>
</evidence>
<keyword evidence="6 7" id="KW-0503">Monooxygenase</keyword>
<sequence>MPLSEFILQVLLALPVYWILGKVIHHTAKLARKRKRGCRDPPTFRHSDTIWGLDLFFKTMNAFQGGRYLETHSALFSDFTSKTFESHSFGTTVYQTYDPEVSKAFQSIYCHDFGIEPLRYHVAENLWGNGIVVSDGRKWADARNFIRSSFDIVHTANLERLSHHVDKFMNLLPRDGSTIDLQPSFKRLILDTSSEFIFGESLNSLEHPDHRFMHAFEYAQRGTGIRAVLGRLKFLHRDKRWFEACKQVTEFCDERVKEAVARLEKEKERRTETDRLRLVDEAAKVTGDQYTLRSLILSVFSPAHDGAAIALSNAFFHLSRHPRAWQKLREEIMESKQQSITYELLNSMHYLKNILRETHRVTPIVSLNQRICLRDVVLPRGGGTDGNHPLYICKGDIVEVDYRKMMRSPEIWGDKAGDFVPERWEKTRPTWEYTPFGGGPRACPGQRLVFTECAYTVVRMLRVFEQLENRDQELEWKEEMRMTFQSRNGALVGLIPSRDQGPRQLFAAAPF</sequence>
<dbReference type="InterPro" id="IPR017972">
    <property type="entry name" value="Cyt_P450_CS"/>
</dbReference>